<protein>
    <recommendedName>
        <fullName evidence="1">DUF7910 domain-containing protein</fullName>
    </recommendedName>
</protein>
<name>A0ABV4Y0X7_9CYAN</name>
<dbReference type="PANTHER" id="PTHR10551">
    <property type="entry name" value="FASCIN"/>
    <property type="match status" value="1"/>
</dbReference>
<dbReference type="SUPFAM" id="SSF50405">
    <property type="entry name" value="Actin-crosslinking proteins"/>
    <property type="match status" value="1"/>
</dbReference>
<dbReference type="PANTHER" id="PTHR10551:SF9">
    <property type="entry name" value="FASCIN-2"/>
    <property type="match status" value="1"/>
</dbReference>
<dbReference type="InterPro" id="IPR010431">
    <property type="entry name" value="Fascin"/>
</dbReference>
<dbReference type="Pfam" id="PF25490">
    <property type="entry name" value="DUF7910"/>
    <property type="match status" value="1"/>
</dbReference>
<organism evidence="2 3">
    <name type="scientific">Floridaenema flaviceps BLCC-F50</name>
    <dbReference type="NCBI Taxonomy" id="3153642"/>
    <lineage>
        <taxon>Bacteria</taxon>
        <taxon>Bacillati</taxon>
        <taxon>Cyanobacteriota</taxon>
        <taxon>Cyanophyceae</taxon>
        <taxon>Oscillatoriophycideae</taxon>
        <taxon>Aerosakkonematales</taxon>
        <taxon>Aerosakkonemataceae</taxon>
        <taxon>Floridanema</taxon>
        <taxon>Floridanema flaviceps</taxon>
    </lineage>
</organism>
<dbReference type="RefSeq" id="WP_413267250.1">
    <property type="nucleotide sequence ID" value="NZ_JBHFNR010000262.1"/>
</dbReference>
<gene>
    <name evidence="2" type="ORF">ACE1CI_32375</name>
</gene>
<accession>A0ABV4Y0X7</accession>
<dbReference type="InterPro" id="IPR008999">
    <property type="entry name" value="Actin-crosslinking"/>
</dbReference>
<evidence type="ECO:0000259" key="1">
    <source>
        <dbReference type="Pfam" id="PF25490"/>
    </source>
</evidence>
<dbReference type="EMBL" id="JBHFNR010000262">
    <property type="protein sequence ID" value="MFB2897639.1"/>
    <property type="molecule type" value="Genomic_DNA"/>
</dbReference>
<keyword evidence="3" id="KW-1185">Reference proteome</keyword>
<dbReference type="InterPro" id="IPR057232">
    <property type="entry name" value="DUF7910"/>
</dbReference>
<dbReference type="Gene3D" id="2.80.10.50">
    <property type="match status" value="1"/>
</dbReference>
<feature type="domain" description="DUF7910" evidence="1">
    <location>
        <begin position="200"/>
        <end position="313"/>
    </location>
</feature>
<reference evidence="2 3" key="1">
    <citation type="submission" date="2024-09" db="EMBL/GenBank/DDBJ databases">
        <title>Floridaenema gen nov. (Aerosakkonemataceae, Aerosakkonematales ord. nov., Cyanobacteria) from benthic tropical and subtropical fresh waters, with the description of four new species.</title>
        <authorList>
            <person name="Moretto J.A."/>
            <person name="Berthold D.E."/>
            <person name="Lefler F.W."/>
            <person name="Huang I.-S."/>
            <person name="Laughinghouse H. IV."/>
        </authorList>
    </citation>
    <scope>NUCLEOTIDE SEQUENCE [LARGE SCALE GENOMIC DNA]</scope>
    <source>
        <strain evidence="2 3">BLCC-F50</strain>
    </source>
</reference>
<comment type="caution">
    <text evidence="2">The sequence shown here is derived from an EMBL/GenBank/DDBJ whole genome shotgun (WGS) entry which is preliminary data.</text>
</comment>
<sequence>MNQVIQKILYIATLSPDIGIDDEFNEIKTIMQESNSGFSVDRQDVISVNQIKDLILDYTPRPQIIHICGHGTEDGKILIPKTRDTQINFDRAKPQDLKEFFENTPDVKYVILHFCYSYKAVKLISPYVQCVIGINKGEMIERRGAVEFSKNFYKSLKGKLLNQSVVDEAFSLGTAAAFPRTQDPERYIKITKSIALKAYNNLYVSAKDHSGNEVVADEEKIDTWETFELILQEGNKVALKAHNGQYVSADLRAGYEGKIVANRDKIDDWERFEWLRQEDGKVALKADNGKFVCADKHKQDRLIADRLEINDWEKFSIIDPMTGREKSSIIDPQK</sequence>
<evidence type="ECO:0000313" key="3">
    <source>
        <dbReference type="Proteomes" id="UP001576784"/>
    </source>
</evidence>
<proteinExistence type="predicted"/>
<evidence type="ECO:0000313" key="2">
    <source>
        <dbReference type="EMBL" id="MFB2897639.1"/>
    </source>
</evidence>
<dbReference type="Proteomes" id="UP001576784">
    <property type="component" value="Unassembled WGS sequence"/>
</dbReference>
<dbReference type="CDD" id="cd00257">
    <property type="entry name" value="beta-trefoil_FSCN-like"/>
    <property type="match status" value="1"/>
</dbReference>